<evidence type="ECO:0000256" key="8">
    <source>
        <dbReference type="ARBA" id="ARBA00031306"/>
    </source>
</evidence>
<dbReference type="InterPro" id="IPR003374">
    <property type="entry name" value="ApbE-like_sf"/>
</dbReference>
<organism evidence="12 13">
    <name type="scientific">Methylotenera mobilis (strain JLW8 / ATCC BAA-1282 / DSM 17540)</name>
    <dbReference type="NCBI Taxonomy" id="583345"/>
    <lineage>
        <taxon>Bacteria</taxon>
        <taxon>Pseudomonadati</taxon>
        <taxon>Pseudomonadota</taxon>
        <taxon>Betaproteobacteria</taxon>
        <taxon>Nitrosomonadales</taxon>
        <taxon>Methylophilaceae</taxon>
        <taxon>Methylotenera</taxon>
    </lineage>
</organism>
<evidence type="ECO:0000313" key="13">
    <source>
        <dbReference type="Proteomes" id="UP000002742"/>
    </source>
</evidence>
<sequence>MRKGLKPLFIVAACCLAIWGLISYKQPKLYHSQSYVFGTLVDISIYGEPEQRAKVLSNHILQDFQQLHQQLHAWKPTTDNQASELGALNAAFASGKPVQISPRMAEILLDATRLSRQSDGLFNPSIGHLIGAWGFQRDEFSAVNIDTALITQLVKANPSMSEIVIKNNTAYSKNPKLKLDLGGYAKGYALDQAIDYLRKQQVHNALINIGGNIIALGQHDDKPWRVGIQHPRKPGAIASLDLDDGWAIGTSGDYQRYFMLGGKRYCHIIDPRTGYPVQHTQAVTVLIPPQAAHSTQAGVLSDVASKPIFIAPLANKAEMAAAMGVQHYMVIDQAAQVYITPAMQTKLTWLDTDLKKHLHAQPTAQH</sequence>
<dbReference type="KEGG" id="mmb:Mmol_2265"/>
<gene>
    <name evidence="12" type="ordered locus">Mmol_2265</name>
</gene>
<dbReference type="GO" id="GO:0046872">
    <property type="term" value="F:metal ion binding"/>
    <property type="evidence" value="ECO:0007669"/>
    <property type="project" value="UniProtKB-UniRule"/>
</dbReference>
<evidence type="ECO:0000313" key="12">
    <source>
        <dbReference type="EMBL" id="ACT49167.1"/>
    </source>
</evidence>
<evidence type="ECO:0000256" key="9">
    <source>
        <dbReference type="ARBA" id="ARBA00048540"/>
    </source>
</evidence>
<evidence type="ECO:0000256" key="1">
    <source>
        <dbReference type="ARBA" id="ARBA00011955"/>
    </source>
</evidence>
<dbReference type="SUPFAM" id="SSF143631">
    <property type="entry name" value="ApbE-like"/>
    <property type="match status" value="1"/>
</dbReference>
<dbReference type="PANTHER" id="PTHR30040:SF2">
    <property type="entry name" value="FAD:PROTEIN FMN TRANSFERASE"/>
    <property type="match status" value="1"/>
</dbReference>
<reference evidence="13" key="1">
    <citation type="submission" date="2009-07" db="EMBL/GenBank/DDBJ databases">
        <title>Complete sequence of Methylotenera mobilis JLW8.</title>
        <authorList>
            <consortium name="US DOE Joint Genome Institute"/>
            <person name="Lucas S."/>
            <person name="Copeland A."/>
            <person name="Lapidus A."/>
            <person name="Glavina del Rio T."/>
            <person name="Tice H."/>
            <person name="Bruce D."/>
            <person name="Goodwin L."/>
            <person name="Pitluck S."/>
            <person name="LaButti K.M."/>
            <person name="Clum A."/>
            <person name="Larimer F."/>
            <person name="Land M."/>
            <person name="Hauser L."/>
            <person name="Kyrpides N."/>
            <person name="Mikhailova N."/>
            <person name="Kayluzhnaya M."/>
            <person name="Chistoserdova L."/>
        </authorList>
    </citation>
    <scope>NUCLEOTIDE SEQUENCE [LARGE SCALE GENOMIC DNA]</scope>
    <source>
        <strain evidence="13">JLW8 / ATCC BAA-1282 / DSM 17540</strain>
    </source>
</reference>
<keyword evidence="13" id="KW-1185">Reference proteome</keyword>
<evidence type="ECO:0000256" key="3">
    <source>
        <dbReference type="ARBA" id="ARBA00022630"/>
    </source>
</evidence>
<keyword evidence="4 10" id="KW-0808">Transferase</keyword>
<feature type="binding site" evidence="11">
    <location>
        <position position="183"/>
    </location>
    <ligand>
        <name>Mg(2+)</name>
        <dbReference type="ChEBI" id="CHEBI:18420"/>
    </ligand>
</feature>
<protein>
    <recommendedName>
        <fullName evidence="2 10">FAD:protein FMN transferase</fullName>
        <ecNumber evidence="1 10">2.7.1.180</ecNumber>
    </recommendedName>
    <alternativeName>
        <fullName evidence="8 10">Flavin transferase</fullName>
    </alternativeName>
</protein>
<evidence type="ECO:0000256" key="5">
    <source>
        <dbReference type="ARBA" id="ARBA00022723"/>
    </source>
</evidence>
<dbReference type="PANTHER" id="PTHR30040">
    <property type="entry name" value="THIAMINE BIOSYNTHESIS LIPOPROTEIN APBE"/>
    <property type="match status" value="1"/>
</dbReference>
<accession>C6WTA5</accession>
<dbReference type="Proteomes" id="UP000002742">
    <property type="component" value="Chromosome"/>
</dbReference>
<dbReference type="InterPro" id="IPR024932">
    <property type="entry name" value="ApbE"/>
</dbReference>
<dbReference type="HOGENOM" id="CLU_044403_1_2_4"/>
<evidence type="ECO:0000256" key="4">
    <source>
        <dbReference type="ARBA" id="ARBA00022679"/>
    </source>
</evidence>
<dbReference type="EC" id="2.7.1.180" evidence="1 10"/>
<dbReference type="Pfam" id="PF02424">
    <property type="entry name" value="ApbE"/>
    <property type="match status" value="1"/>
</dbReference>
<dbReference type="STRING" id="583345.Mmol_2265"/>
<evidence type="ECO:0000256" key="10">
    <source>
        <dbReference type="PIRNR" id="PIRNR006268"/>
    </source>
</evidence>
<evidence type="ECO:0000256" key="11">
    <source>
        <dbReference type="PIRSR" id="PIRSR006268-2"/>
    </source>
</evidence>
<dbReference type="eggNOG" id="COG1477">
    <property type="taxonomic scope" value="Bacteria"/>
</dbReference>
<keyword evidence="3 10" id="KW-0285">Flavoprotein</keyword>
<keyword evidence="6 10" id="KW-0274">FAD</keyword>
<reference evidence="12 13" key="2">
    <citation type="journal article" date="2011" name="J. Bacteriol.">
        <title>Genomes of three methylotrophs from a single niche uncover genetic and metabolic divergence of Methylophilaceae.</title>
        <authorList>
            <person name="Lapidus A."/>
            <person name="Clum A."/>
            <person name="Labutti K."/>
            <person name="Kaluzhnaya M.G."/>
            <person name="Lim S."/>
            <person name="Beck D.A."/>
            <person name="Glavina Del Rio T."/>
            <person name="Nolan M."/>
            <person name="Mavromatis K."/>
            <person name="Huntemann M."/>
            <person name="Lucas S."/>
            <person name="Lidstrom M.E."/>
            <person name="Ivanova N."/>
            <person name="Chistoserdova L."/>
        </authorList>
    </citation>
    <scope>NUCLEOTIDE SEQUENCE [LARGE SCALE GENOMIC DNA]</scope>
    <source>
        <strain evidence="13">JLW8 / ATCC BAA-1282 / DSM 17540</strain>
    </source>
</reference>
<comment type="catalytic activity">
    <reaction evidence="9 10">
        <text>L-threonyl-[protein] + FAD = FMN-L-threonyl-[protein] + AMP + H(+)</text>
        <dbReference type="Rhea" id="RHEA:36847"/>
        <dbReference type="Rhea" id="RHEA-COMP:11060"/>
        <dbReference type="Rhea" id="RHEA-COMP:11061"/>
        <dbReference type="ChEBI" id="CHEBI:15378"/>
        <dbReference type="ChEBI" id="CHEBI:30013"/>
        <dbReference type="ChEBI" id="CHEBI:57692"/>
        <dbReference type="ChEBI" id="CHEBI:74257"/>
        <dbReference type="ChEBI" id="CHEBI:456215"/>
        <dbReference type="EC" id="2.7.1.180"/>
    </reaction>
</comment>
<name>C6WTA5_METML</name>
<dbReference type="PIRSF" id="PIRSF006268">
    <property type="entry name" value="ApbE"/>
    <property type="match status" value="1"/>
</dbReference>
<evidence type="ECO:0000256" key="7">
    <source>
        <dbReference type="ARBA" id="ARBA00022842"/>
    </source>
</evidence>
<dbReference type="GO" id="GO:0016740">
    <property type="term" value="F:transferase activity"/>
    <property type="evidence" value="ECO:0007669"/>
    <property type="project" value="UniProtKB-UniRule"/>
</dbReference>
<dbReference type="OrthoDB" id="9778595at2"/>
<proteinExistence type="inferred from homology"/>
<keyword evidence="12" id="KW-0449">Lipoprotein</keyword>
<dbReference type="RefSeq" id="WP_015833202.1">
    <property type="nucleotide sequence ID" value="NC_012968.1"/>
</dbReference>
<evidence type="ECO:0000256" key="6">
    <source>
        <dbReference type="ARBA" id="ARBA00022827"/>
    </source>
</evidence>
<dbReference type="EMBL" id="CP001672">
    <property type="protein sequence ID" value="ACT49167.1"/>
    <property type="molecule type" value="Genomic_DNA"/>
</dbReference>
<feature type="binding site" evidence="11">
    <location>
        <position position="302"/>
    </location>
    <ligand>
        <name>Mg(2+)</name>
        <dbReference type="ChEBI" id="CHEBI:18420"/>
    </ligand>
</feature>
<evidence type="ECO:0000256" key="2">
    <source>
        <dbReference type="ARBA" id="ARBA00016337"/>
    </source>
</evidence>
<keyword evidence="5 10" id="KW-0479">Metal-binding</keyword>
<dbReference type="AlphaFoldDB" id="C6WTA5"/>
<comment type="similarity">
    <text evidence="10">Belongs to the ApbE family.</text>
</comment>
<keyword evidence="7 10" id="KW-0460">Magnesium</keyword>
<dbReference type="Gene3D" id="3.10.520.10">
    <property type="entry name" value="ApbE-like domains"/>
    <property type="match status" value="1"/>
</dbReference>
<comment type="cofactor">
    <cofactor evidence="11">
        <name>Mg(2+)</name>
        <dbReference type="ChEBI" id="CHEBI:18420"/>
    </cofactor>
    <cofactor evidence="11">
        <name>Mn(2+)</name>
        <dbReference type="ChEBI" id="CHEBI:29035"/>
    </cofactor>
    <text evidence="11">Magnesium. Can also use manganese.</text>
</comment>